<keyword evidence="7" id="KW-1185">Reference proteome</keyword>
<dbReference type="Pfam" id="PF02251">
    <property type="entry name" value="PA28_N"/>
    <property type="match status" value="1"/>
</dbReference>
<reference evidence="6 7" key="1">
    <citation type="journal article" date="2010" name="Nat. Biotechnol.">
        <title>Genome sequence of the model mushroom Schizophyllum commune.</title>
        <authorList>
            <person name="Ohm R.A."/>
            <person name="de Jong J.F."/>
            <person name="Lugones L.G."/>
            <person name="Aerts A."/>
            <person name="Kothe E."/>
            <person name="Stajich J.E."/>
            <person name="de Vries R.P."/>
            <person name="Record E."/>
            <person name="Levasseur A."/>
            <person name="Baker S.E."/>
            <person name="Bartholomew K.A."/>
            <person name="Coutinho P.M."/>
            <person name="Erdmann S."/>
            <person name="Fowler T.J."/>
            <person name="Gathman A.C."/>
            <person name="Lombard V."/>
            <person name="Henrissat B."/>
            <person name="Knabe N."/>
            <person name="Kuees U."/>
            <person name="Lilly W.W."/>
            <person name="Lindquist E."/>
            <person name="Lucas S."/>
            <person name="Magnuson J.K."/>
            <person name="Piumi F."/>
            <person name="Raudaskoski M."/>
            <person name="Salamov A."/>
            <person name="Schmutz J."/>
            <person name="Schwarze F.W.M.R."/>
            <person name="vanKuyk P.A."/>
            <person name="Horton J.S."/>
            <person name="Grigoriev I.V."/>
            <person name="Woesten H.A.B."/>
        </authorList>
    </citation>
    <scope>NUCLEOTIDE SEQUENCE [LARGE SCALE GENOMIC DNA]</scope>
    <source>
        <strain evidence="7">H4-8 / FGSC 9210</strain>
    </source>
</reference>
<dbReference type="VEuPathDB" id="FungiDB:SCHCODRAFT_02610404"/>
<dbReference type="EMBL" id="GL377302">
    <property type="protein sequence ID" value="EFJ03903.1"/>
    <property type="molecule type" value="Genomic_DNA"/>
</dbReference>
<evidence type="ECO:0000313" key="7">
    <source>
        <dbReference type="Proteomes" id="UP000007431"/>
    </source>
</evidence>
<feature type="region of interest" description="Disordered" evidence="3">
    <location>
        <begin position="50"/>
        <end position="87"/>
    </location>
</feature>
<evidence type="ECO:0000259" key="5">
    <source>
        <dbReference type="Pfam" id="PF02252"/>
    </source>
</evidence>
<dbReference type="InterPro" id="IPR003185">
    <property type="entry name" value="Proteasome_activ_PA28_N"/>
</dbReference>
<dbReference type="eggNOG" id="KOG4470">
    <property type="taxonomic scope" value="Eukaryota"/>
</dbReference>
<dbReference type="InterPro" id="IPR003186">
    <property type="entry name" value="PA28_C"/>
</dbReference>
<evidence type="ECO:0000256" key="1">
    <source>
        <dbReference type="ARBA" id="ARBA00005883"/>
    </source>
</evidence>
<dbReference type="InterPro" id="IPR036996">
    <property type="entry name" value="PA28_N_sf"/>
</dbReference>
<feature type="domain" description="Proteasome activator PA28 C-terminal" evidence="5">
    <location>
        <begin position="99"/>
        <end position="241"/>
    </location>
</feature>
<evidence type="ECO:0000256" key="3">
    <source>
        <dbReference type="SAM" id="MobiDB-lite"/>
    </source>
</evidence>
<keyword evidence="2" id="KW-0647">Proteasome</keyword>
<dbReference type="GeneID" id="9585112"/>
<dbReference type="GO" id="GO:0008537">
    <property type="term" value="C:proteasome activator complex"/>
    <property type="evidence" value="ECO:0007669"/>
    <property type="project" value="InterPro"/>
</dbReference>
<dbReference type="GO" id="GO:0061136">
    <property type="term" value="P:regulation of proteasomal protein catabolic process"/>
    <property type="evidence" value="ECO:0007669"/>
    <property type="project" value="TreeGrafter"/>
</dbReference>
<dbReference type="Proteomes" id="UP000007431">
    <property type="component" value="Unassembled WGS sequence"/>
</dbReference>
<name>D8PS99_SCHCM</name>
<dbReference type="InterPro" id="IPR036997">
    <property type="entry name" value="PA28_C_sf"/>
</dbReference>
<protein>
    <recommendedName>
        <fullName evidence="8">Proteasome activator PA28 C-terminal domain-containing protein</fullName>
    </recommendedName>
</protein>
<feature type="compositionally biased region" description="Polar residues" evidence="3">
    <location>
        <begin position="50"/>
        <end position="62"/>
    </location>
</feature>
<dbReference type="Gene3D" id="1.20.5.120">
    <property type="entry name" value="Proteasome activator pa28, N-terminal domain"/>
    <property type="match status" value="1"/>
</dbReference>
<evidence type="ECO:0000256" key="2">
    <source>
        <dbReference type="ARBA" id="ARBA00022942"/>
    </source>
</evidence>
<dbReference type="GO" id="GO:0005654">
    <property type="term" value="C:nucleoplasm"/>
    <property type="evidence" value="ECO:0007669"/>
    <property type="project" value="TreeGrafter"/>
</dbReference>
<dbReference type="HOGENOM" id="CLU_062515_1_0_1"/>
<dbReference type="SUPFAM" id="SSF47216">
    <property type="entry name" value="Proteasome activator"/>
    <property type="match status" value="1"/>
</dbReference>
<dbReference type="Pfam" id="PF02252">
    <property type="entry name" value="PA28_C"/>
    <property type="match status" value="1"/>
</dbReference>
<sequence length="244" mass="27657">MAEHMDSKTAARIEDFRKKITETGEHIVFHVFPEKILELNDAVLAASSVNSPFHPSQPTGTDATVRPPSGEDGVAKKRKREEDGAVPVPAGTVYYPQSVAANQRLLGLHDVIKRECEQLGTLVEQVKLWITLTMPKIEDGDNFGVEIQTEVLNELDRVHQSAYNLRDLARQHHLERAKICSKLIKYPNIEDYTMALREHDEKHVRVARENLTDVRDLYAVMTDLIHKNITKIRAPKANNNSGFY</sequence>
<accession>D8PS99</accession>
<dbReference type="InterPro" id="IPR009077">
    <property type="entry name" value="Proteasome_activ_PA28"/>
</dbReference>
<dbReference type="GO" id="GO:2000045">
    <property type="term" value="P:regulation of G1/S transition of mitotic cell cycle"/>
    <property type="evidence" value="ECO:0007669"/>
    <property type="project" value="TreeGrafter"/>
</dbReference>
<dbReference type="PANTHER" id="PTHR10660">
    <property type="entry name" value="PROTEASOME REGULATOR PA28"/>
    <property type="match status" value="1"/>
</dbReference>
<dbReference type="STRING" id="578458.D8PS99"/>
<dbReference type="AlphaFoldDB" id="D8PS99"/>
<dbReference type="Gene3D" id="1.20.120.180">
    <property type="entry name" value="Proteasome activator pa28, C-terminal domain"/>
    <property type="match status" value="1"/>
</dbReference>
<dbReference type="GO" id="GO:0005737">
    <property type="term" value="C:cytoplasm"/>
    <property type="evidence" value="ECO:0007669"/>
    <property type="project" value="TreeGrafter"/>
</dbReference>
<dbReference type="PANTHER" id="PTHR10660:SF2">
    <property type="entry name" value="LD45860P"/>
    <property type="match status" value="1"/>
</dbReference>
<dbReference type="InParanoid" id="D8PS99"/>
<dbReference type="FunFam" id="1.20.120.180:FF:000002">
    <property type="entry name" value="Proteasome activator complex subunit 1"/>
    <property type="match status" value="1"/>
</dbReference>
<evidence type="ECO:0008006" key="8">
    <source>
        <dbReference type="Google" id="ProtNLM"/>
    </source>
</evidence>
<feature type="domain" description="Proteasome activator PA28 N-terminal" evidence="4">
    <location>
        <begin position="8"/>
        <end position="41"/>
    </location>
</feature>
<dbReference type="RefSeq" id="XP_003038805.1">
    <property type="nucleotide sequence ID" value="XM_003038759.1"/>
</dbReference>
<proteinExistence type="inferred from homology"/>
<dbReference type="GO" id="GO:0061133">
    <property type="term" value="F:endopeptidase activator activity"/>
    <property type="evidence" value="ECO:0007669"/>
    <property type="project" value="TreeGrafter"/>
</dbReference>
<dbReference type="InterPro" id="IPR036252">
    <property type="entry name" value="Proteasome_activ_sf"/>
</dbReference>
<feature type="non-terminal residue" evidence="6">
    <location>
        <position position="244"/>
    </location>
</feature>
<comment type="similarity">
    <text evidence="1">Belongs to the PA28 family.</text>
</comment>
<organism evidence="7">
    <name type="scientific">Schizophyllum commune (strain H4-8 / FGSC 9210)</name>
    <name type="common">Split gill fungus</name>
    <dbReference type="NCBI Taxonomy" id="578458"/>
    <lineage>
        <taxon>Eukaryota</taxon>
        <taxon>Fungi</taxon>
        <taxon>Dikarya</taxon>
        <taxon>Basidiomycota</taxon>
        <taxon>Agaricomycotina</taxon>
        <taxon>Agaricomycetes</taxon>
        <taxon>Agaricomycetidae</taxon>
        <taxon>Agaricales</taxon>
        <taxon>Schizophyllaceae</taxon>
        <taxon>Schizophyllum</taxon>
    </lineage>
</organism>
<dbReference type="KEGG" id="scm:SCHCO_02610404"/>
<dbReference type="OrthoDB" id="6591885at2759"/>
<gene>
    <name evidence="6" type="ORF">SCHCODRAFT_104309</name>
</gene>
<dbReference type="OMA" id="PMFNERN"/>
<evidence type="ECO:0000313" key="6">
    <source>
        <dbReference type="EMBL" id="EFJ03903.1"/>
    </source>
</evidence>
<evidence type="ECO:0000259" key="4">
    <source>
        <dbReference type="Pfam" id="PF02251"/>
    </source>
</evidence>